<sequence>MFRSDGADADAHAPPPSRSTFPYPSSPQPSFSTFVSPCSSPPLYVDRLVSSFGHLPRPPPPSPPLPSYNLWSPSYSAFSSRSAPPADAARRHGSYASLAPRPWGSADSRSNPALDFGLERPEWPCTPRFGRLDRTPSWLVDHSLASRPSSYGDPLDQYNLSANSARTGAPDYCRFPFRAGDHAYPSPILNNLESCSHFDQGGYYLSANTKLEYSHFPEHVDSSNCPEYHNDDLGSFSVHRRGHPKPKNNKIVMSGDEEIGTRQHACISYVLREQCGETGENMNILGQQECISQPVLSGEAADPQIGPKIAGQAEYRHPGKDFQLLPKTILGLSEVLVSDLHGGGVINLKEEDEQLIQQVIDNLKSLINRGRKVDNDKKFRNNKNMKATIHGIEVGVNNNNFNNHVPRDVDVDLKGCTTQEALDMILGENHFKSEDESEMLFYKKHWLEAEIALSAVKFQLAQMKLEVEKGKLKLKANLDESSDVQQKPSRLYNLISLNSMYGIIEHDERSCQGNQSLCSNMEPIETSQSKAEDVDATVMSTFRVTNDSSNSTTMVDHAKVHDSAEVEGWLGYGQTANGHHPNGEQTQESKFLPSHVESGFSRWNQQFHVVAEHEQSANDTVCRTPAEIRAYTAAEPGVLPPTYSTYRSEAFADGSNSQLSEWEHIRKEEATWYC</sequence>
<dbReference type="OrthoDB" id="10374207at2759"/>
<proteinExistence type="predicted"/>
<dbReference type="AlphaFoldDB" id="A0A9E7FSK6"/>
<organism evidence="2 3">
    <name type="scientific">Musa troglodytarum</name>
    <name type="common">fe'i banana</name>
    <dbReference type="NCBI Taxonomy" id="320322"/>
    <lineage>
        <taxon>Eukaryota</taxon>
        <taxon>Viridiplantae</taxon>
        <taxon>Streptophyta</taxon>
        <taxon>Embryophyta</taxon>
        <taxon>Tracheophyta</taxon>
        <taxon>Spermatophyta</taxon>
        <taxon>Magnoliopsida</taxon>
        <taxon>Liliopsida</taxon>
        <taxon>Zingiberales</taxon>
        <taxon>Musaceae</taxon>
        <taxon>Musa</taxon>
    </lineage>
</organism>
<dbReference type="Proteomes" id="UP001055439">
    <property type="component" value="Chromosome 5"/>
</dbReference>
<reference evidence="2" key="1">
    <citation type="submission" date="2022-05" db="EMBL/GenBank/DDBJ databases">
        <title>The Musa troglodytarum L. genome provides insights into the mechanism of non-climacteric behaviour and enrichment of carotenoids.</title>
        <authorList>
            <person name="Wang J."/>
        </authorList>
    </citation>
    <scope>NUCLEOTIDE SEQUENCE</scope>
    <source>
        <tissue evidence="2">Leaf</tissue>
    </source>
</reference>
<accession>A0A9E7FSK6</accession>
<gene>
    <name evidence="2" type="ORF">MUK42_04002</name>
</gene>
<keyword evidence="3" id="KW-1185">Reference proteome</keyword>
<name>A0A9E7FSK6_9LILI</name>
<dbReference type="EMBL" id="CP097507">
    <property type="protein sequence ID" value="URE00418.1"/>
    <property type="molecule type" value="Genomic_DNA"/>
</dbReference>
<feature type="compositionally biased region" description="Low complexity" evidence="1">
    <location>
        <begin position="19"/>
        <end position="36"/>
    </location>
</feature>
<feature type="compositionally biased region" description="Basic and acidic residues" evidence="1">
    <location>
        <begin position="1"/>
        <end position="11"/>
    </location>
</feature>
<dbReference type="PANTHER" id="PTHR34361:SF2">
    <property type="entry name" value="OS08G0157800 PROTEIN"/>
    <property type="match status" value="1"/>
</dbReference>
<dbReference type="PANTHER" id="PTHR34361">
    <property type="entry name" value="OS08G0157800 PROTEIN"/>
    <property type="match status" value="1"/>
</dbReference>
<feature type="region of interest" description="Disordered" evidence="1">
    <location>
        <begin position="1"/>
        <end position="36"/>
    </location>
</feature>
<evidence type="ECO:0000313" key="3">
    <source>
        <dbReference type="Proteomes" id="UP001055439"/>
    </source>
</evidence>
<evidence type="ECO:0000256" key="1">
    <source>
        <dbReference type="SAM" id="MobiDB-lite"/>
    </source>
</evidence>
<protein>
    <submittedName>
        <fullName evidence="2">Uncharacterized protein</fullName>
    </submittedName>
</protein>
<evidence type="ECO:0000313" key="2">
    <source>
        <dbReference type="EMBL" id="URE00418.1"/>
    </source>
</evidence>